<comment type="caution">
    <text evidence="1">The sequence shown here is derived from an EMBL/GenBank/DDBJ whole genome shotgun (WGS) entry which is preliminary data.</text>
</comment>
<dbReference type="EMBL" id="MU393472">
    <property type="protein sequence ID" value="KAI4865417.1"/>
    <property type="molecule type" value="Genomic_DNA"/>
</dbReference>
<dbReference type="Proteomes" id="UP001497700">
    <property type="component" value="Unassembled WGS sequence"/>
</dbReference>
<organism evidence="1 2">
    <name type="scientific">Hypoxylon rubiginosum</name>
    <dbReference type="NCBI Taxonomy" id="110542"/>
    <lineage>
        <taxon>Eukaryota</taxon>
        <taxon>Fungi</taxon>
        <taxon>Dikarya</taxon>
        <taxon>Ascomycota</taxon>
        <taxon>Pezizomycotina</taxon>
        <taxon>Sordariomycetes</taxon>
        <taxon>Xylariomycetidae</taxon>
        <taxon>Xylariales</taxon>
        <taxon>Hypoxylaceae</taxon>
        <taxon>Hypoxylon</taxon>
    </lineage>
</organism>
<keyword evidence="2" id="KW-1185">Reference proteome</keyword>
<reference evidence="1 2" key="1">
    <citation type="journal article" date="2022" name="New Phytol.">
        <title>Ecological generalism drives hyperdiversity of secondary metabolite gene clusters in xylarialean endophytes.</title>
        <authorList>
            <person name="Franco M.E.E."/>
            <person name="Wisecaver J.H."/>
            <person name="Arnold A.E."/>
            <person name="Ju Y.M."/>
            <person name="Slot J.C."/>
            <person name="Ahrendt S."/>
            <person name="Moore L.P."/>
            <person name="Eastman K.E."/>
            <person name="Scott K."/>
            <person name="Konkel Z."/>
            <person name="Mondo S.J."/>
            <person name="Kuo A."/>
            <person name="Hayes R.D."/>
            <person name="Haridas S."/>
            <person name="Andreopoulos B."/>
            <person name="Riley R."/>
            <person name="LaButti K."/>
            <person name="Pangilinan J."/>
            <person name="Lipzen A."/>
            <person name="Amirebrahimi M."/>
            <person name="Yan J."/>
            <person name="Adam C."/>
            <person name="Keymanesh K."/>
            <person name="Ng V."/>
            <person name="Louie K."/>
            <person name="Northen T."/>
            <person name="Drula E."/>
            <person name="Henrissat B."/>
            <person name="Hsieh H.M."/>
            <person name="Youens-Clark K."/>
            <person name="Lutzoni F."/>
            <person name="Miadlikowska J."/>
            <person name="Eastwood D.C."/>
            <person name="Hamelin R.C."/>
            <person name="Grigoriev I.V."/>
            <person name="U'Ren J.M."/>
        </authorList>
    </citation>
    <scope>NUCLEOTIDE SEQUENCE [LARGE SCALE GENOMIC DNA]</scope>
    <source>
        <strain evidence="1 2">CBS 119005</strain>
    </source>
</reference>
<proteinExistence type="predicted"/>
<sequence length="277" mass="31293">MKPVKMDDCSRGRLTKETLLFLNITAAGLQYSTRILSRNNTNVSVRSKGGISLPNELWAMILNYVREGKKGTEDRFCFVKADPSVASPDRMLLRCTRHKFNHPADEFLASDLNDSQSVRDFEDYMACATPSEAENLGIKVPKLRRLSGPDNTFYVVLNTTQTDSCLYTFRDVPDFIAVVDYGCCWICDGNRFVCPGCTRKRLEGFGAFTDCSVELACPLCMGLDISAKHQDFLEECDNYEESKDEANGMQRFLEERLTELGYSAAMADMAYMIHGYR</sequence>
<name>A0ACB9Z155_9PEZI</name>
<accession>A0ACB9Z155</accession>
<gene>
    <name evidence="1" type="ORF">F4820DRAFT_458211</name>
</gene>
<protein>
    <submittedName>
        <fullName evidence="1">Uncharacterized protein</fullName>
    </submittedName>
</protein>
<evidence type="ECO:0000313" key="2">
    <source>
        <dbReference type="Proteomes" id="UP001497700"/>
    </source>
</evidence>
<evidence type="ECO:0000313" key="1">
    <source>
        <dbReference type="EMBL" id="KAI4865417.1"/>
    </source>
</evidence>